<reference evidence="1 2" key="1">
    <citation type="submission" date="2018-11" db="EMBL/GenBank/DDBJ databases">
        <authorList>
            <consortium name="Pathogen Informatics"/>
        </authorList>
    </citation>
    <scope>NUCLEOTIDE SEQUENCE [LARGE SCALE GENOMIC DNA]</scope>
</reference>
<dbReference type="EMBL" id="UZAH01001905">
    <property type="protein sequence ID" value="VDO20357.1"/>
    <property type="molecule type" value="Genomic_DNA"/>
</dbReference>
<gene>
    <name evidence="1" type="ORF">HPBE_LOCUS1631</name>
</gene>
<dbReference type="AlphaFoldDB" id="A0A183F638"/>
<dbReference type="WBParaSite" id="HPBE_0000163001-mRNA-1">
    <property type="protein sequence ID" value="HPBE_0000163001-mRNA-1"/>
    <property type="gene ID" value="HPBE_0000163001"/>
</dbReference>
<sequence length="82" mass="9496">METKMLRWMAGVTRMDRIRNYVIRQKFGIAPIADKMRDTRLRCAARDAPPTSSTRPKNKGIMAMKHTCFLKKSCTEKEEHPG</sequence>
<proteinExistence type="predicted"/>
<dbReference type="Proteomes" id="UP000050761">
    <property type="component" value="Unassembled WGS sequence"/>
</dbReference>
<dbReference type="OrthoDB" id="5800121at2759"/>
<accession>A0A183F638</accession>
<evidence type="ECO:0000313" key="3">
    <source>
        <dbReference type="WBParaSite" id="HPBE_0000163001-mRNA-1"/>
    </source>
</evidence>
<organism evidence="2 3">
    <name type="scientific">Heligmosomoides polygyrus</name>
    <name type="common">Parasitic roundworm</name>
    <dbReference type="NCBI Taxonomy" id="6339"/>
    <lineage>
        <taxon>Eukaryota</taxon>
        <taxon>Metazoa</taxon>
        <taxon>Ecdysozoa</taxon>
        <taxon>Nematoda</taxon>
        <taxon>Chromadorea</taxon>
        <taxon>Rhabditida</taxon>
        <taxon>Rhabditina</taxon>
        <taxon>Rhabditomorpha</taxon>
        <taxon>Strongyloidea</taxon>
        <taxon>Heligmosomidae</taxon>
        <taxon>Heligmosomoides</taxon>
    </lineage>
</organism>
<protein>
    <submittedName>
        <fullName evidence="3">HTH_Tnp_Tc3_1 domain-containing protein</fullName>
    </submittedName>
</protein>
<evidence type="ECO:0000313" key="1">
    <source>
        <dbReference type="EMBL" id="VDO20357.1"/>
    </source>
</evidence>
<name>A0A183F638_HELPZ</name>
<accession>A0A3P7UE49</accession>
<keyword evidence="2" id="KW-1185">Reference proteome</keyword>
<evidence type="ECO:0000313" key="2">
    <source>
        <dbReference type="Proteomes" id="UP000050761"/>
    </source>
</evidence>
<reference evidence="3" key="2">
    <citation type="submission" date="2019-09" db="UniProtKB">
        <authorList>
            <consortium name="WormBaseParasite"/>
        </authorList>
    </citation>
    <scope>IDENTIFICATION</scope>
</reference>